<gene>
    <name evidence="1" type="ORF">T265_01657</name>
</gene>
<proteinExistence type="predicted"/>
<evidence type="ECO:0000313" key="1">
    <source>
        <dbReference type="EMBL" id="KER32224.1"/>
    </source>
</evidence>
<organism evidence="1 2">
    <name type="scientific">Opisthorchis viverrini</name>
    <name type="common">Southeast Asian liver fluke</name>
    <dbReference type="NCBI Taxonomy" id="6198"/>
    <lineage>
        <taxon>Eukaryota</taxon>
        <taxon>Metazoa</taxon>
        <taxon>Spiralia</taxon>
        <taxon>Lophotrochozoa</taxon>
        <taxon>Platyhelminthes</taxon>
        <taxon>Trematoda</taxon>
        <taxon>Digenea</taxon>
        <taxon>Opisthorchiida</taxon>
        <taxon>Opisthorchiata</taxon>
        <taxon>Opisthorchiidae</taxon>
        <taxon>Opisthorchis</taxon>
    </lineage>
</organism>
<dbReference type="Proteomes" id="UP000054324">
    <property type="component" value="Unassembled WGS sequence"/>
</dbReference>
<protein>
    <submittedName>
        <fullName evidence="1">Uncharacterized protein</fullName>
    </submittedName>
</protein>
<dbReference type="EMBL" id="KL596636">
    <property type="protein sequence ID" value="KER32224.1"/>
    <property type="molecule type" value="Genomic_DNA"/>
</dbReference>
<keyword evidence="2" id="KW-1185">Reference proteome</keyword>
<evidence type="ECO:0000313" key="2">
    <source>
        <dbReference type="Proteomes" id="UP000054324"/>
    </source>
</evidence>
<dbReference type="AlphaFoldDB" id="A0A075AIU1"/>
<name>A0A075AIU1_OPIVI</name>
<dbReference type="GeneID" id="20315845"/>
<dbReference type="KEGG" id="ovi:T265_01657"/>
<dbReference type="RefSeq" id="XP_009163987.1">
    <property type="nucleotide sequence ID" value="XM_009165723.1"/>
</dbReference>
<sequence>MPNPRSILICSPVWFYWETRLNLSTTECAAPRPPHVSVGTIFEISQYIFIKETTHKIFEVFSATLCVVSFMNTSADQLPAPIGPTTTATHVKSRHAPFCAPTRVNFEDDSAVQQVALRDSSIAGTVGVDISNNGQQWYQPQRREQHGHKSLHGVF</sequence>
<accession>A0A075AIU1</accession>
<dbReference type="CTD" id="20315845"/>
<reference evidence="1 2" key="1">
    <citation type="submission" date="2013-11" db="EMBL/GenBank/DDBJ databases">
        <title>Opisthorchis viverrini - life in the bile duct.</title>
        <authorList>
            <person name="Young N.D."/>
            <person name="Nagarajan N."/>
            <person name="Lin S.J."/>
            <person name="Korhonen P.K."/>
            <person name="Jex A.R."/>
            <person name="Hall R.S."/>
            <person name="Safavi-Hemami H."/>
            <person name="Kaewkong W."/>
            <person name="Bertrand D."/>
            <person name="Gao S."/>
            <person name="Seet Q."/>
            <person name="Wongkham S."/>
            <person name="Teh B.T."/>
            <person name="Wongkham C."/>
            <person name="Intapan P.M."/>
            <person name="Maleewong W."/>
            <person name="Yang X."/>
            <person name="Hu M."/>
            <person name="Wang Z."/>
            <person name="Hofmann A."/>
            <person name="Sternberg P.W."/>
            <person name="Tan P."/>
            <person name="Wang J."/>
            <person name="Gasser R.B."/>
        </authorList>
    </citation>
    <scope>NUCLEOTIDE SEQUENCE [LARGE SCALE GENOMIC DNA]</scope>
</reference>
<dbReference type="OrthoDB" id="6282232at2759"/>